<feature type="compositionally biased region" description="Low complexity" evidence="1">
    <location>
        <begin position="395"/>
        <end position="407"/>
    </location>
</feature>
<evidence type="ECO:0000313" key="2">
    <source>
        <dbReference type="EMBL" id="KAF6748589.1"/>
    </source>
</evidence>
<keyword evidence="3" id="KW-1185">Reference proteome</keyword>
<protein>
    <recommendedName>
        <fullName evidence="4">F-box domain-containing protein</fullName>
    </recommendedName>
</protein>
<evidence type="ECO:0008006" key="4">
    <source>
        <dbReference type="Google" id="ProtNLM"/>
    </source>
</evidence>
<feature type="non-terminal residue" evidence="2">
    <location>
        <position position="481"/>
    </location>
</feature>
<sequence>MLSPFSPHLEKTQIRQLLKRPIEENQRIDSEIEELRQRLEALIHKREENARFIEPHLALLAPIRGLPDEILRTIFSHCLPTPARFSEDPFDNQAYMSATQAPMLLTFICQRWRQIALDCPELAHHFTDWDLAASQLAQLWLSRARNRPLLSAAPTNFKKFLPFITQSSSHGPGMHSGLLNSILSLPSSSIPNLRNLEIPCIRGSLEQTYDNKRLLGGPSIRGFRYEGVYDEGFMKIPLQWSQLTYLHIASLNTTDTNIRKILAECPRLERCHTCISTVEIPEPYPSPRLPLSHLASLHMRHTAPDPPTGFFASLHLPSLKDITLSTPDLGVFPPAAVVGETLATLRRLTTMLETLALTTQLEYLEIGYISALYSPYTLLSDTFLAALTPGKDENPSASPNSSSGSEPQHAGLMGGPNYSSYLCPNLQDIKLRIVAIFDFIKGRRERSTTLRSVSGGAKDRQGVNVLGVKVNIKYQDRVMRK</sequence>
<dbReference type="Gene3D" id="3.80.10.10">
    <property type="entry name" value="Ribonuclease Inhibitor"/>
    <property type="match status" value="1"/>
</dbReference>
<name>A0A8H6HKW6_9AGAR</name>
<dbReference type="Proteomes" id="UP000521943">
    <property type="component" value="Unassembled WGS sequence"/>
</dbReference>
<gene>
    <name evidence="2" type="ORF">DFP72DRAFT_916369</name>
</gene>
<dbReference type="EMBL" id="JACGCI010000070">
    <property type="protein sequence ID" value="KAF6748589.1"/>
    <property type="molecule type" value="Genomic_DNA"/>
</dbReference>
<dbReference type="AlphaFoldDB" id="A0A8H6HKW6"/>
<feature type="region of interest" description="Disordered" evidence="1">
    <location>
        <begin position="390"/>
        <end position="410"/>
    </location>
</feature>
<reference evidence="2 3" key="1">
    <citation type="submission" date="2020-07" db="EMBL/GenBank/DDBJ databases">
        <title>Comparative genomics of pyrophilous fungi reveals a link between fire events and developmental genes.</title>
        <authorList>
            <consortium name="DOE Joint Genome Institute"/>
            <person name="Steindorff A.S."/>
            <person name="Carver A."/>
            <person name="Calhoun S."/>
            <person name="Stillman K."/>
            <person name="Liu H."/>
            <person name="Lipzen A."/>
            <person name="Pangilinan J."/>
            <person name="Labutti K."/>
            <person name="Bruns T.D."/>
            <person name="Grigoriev I.V."/>
        </authorList>
    </citation>
    <scope>NUCLEOTIDE SEQUENCE [LARGE SCALE GENOMIC DNA]</scope>
    <source>
        <strain evidence="2 3">CBS 144469</strain>
    </source>
</reference>
<accession>A0A8H6HKW6</accession>
<comment type="caution">
    <text evidence="2">The sequence shown here is derived from an EMBL/GenBank/DDBJ whole genome shotgun (WGS) entry which is preliminary data.</text>
</comment>
<dbReference type="OrthoDB" id="3266451at2759"/>
<evidence type="ECO:0000256" key="1">
    <source>
        <dbReference type="SAM" id="MobiDB-lite"/>
    </source>
</evidence>
<evidence type="ECO:0000313" key="3">
    <source>
        <dbReference type="Proteomes" id="UP000521943"/>
    </source>
</evidence>
<dbReference type="InterPro" id="IPR032675">
    <property type="entry name" value="LRR_dom_sf"/>
</dbReference>
<organism evidence="2 3">
    <name type="scientific">Ephemerocybe angulata</name>
    <dbReference type="NCBI Taxonomy" id="980116"/>
    <lineage>
        <taxon>Eukaryota</taxon>
        <taxon>Fungi</taxon>
        <taxon>Dikarya</taxon>
        <taxon>Basidiomycota</taxon>
        <taxon>Agaricomycotina</taxon>
        <taxon>Agaricomycetes</taxon>
        <taxon>Agaricomycetidae</taxon>
        <taxon>Agaricales</taxon>
        <taxon>Agaricineae</taxon>
        <taxon>Psathyrellaceae</taxon>
        <taxon>Ephemerocybe</taxon>
    </lineage>
</organism>
<proteinExistence type="predicted"/>